<dbReference type="GO" id="GO:0006629">
    <property type="term" value="P:lipid metabolic process"/>
    <property type="evidence" value="ECO:0007669"/>
    <property type="project" value="UniProtKB-ARBA"/>
</dbReference>
<evidence type="ECO:0000256" key="3">
    <source>
        <dbReference type="ARBA" id="ARBA00023002"/>
    </source>
</evidence>
<dbReference type="PRINTS" id="PR00385">
    <property type="entry name" value="P450"/>
</dbReference>
<dbReference type="Gramene" id="Ma05_t09880.1">
    <property type="protein sequence ID" value="Ma05_p09880.1"/>
    <property type="gene ID" value="Ma05_g09880"/>
</dbReference>
<gene>
    <name evidence="8" type="ORF">GSMUA_262170.1</name>
</gene>
<dbReference type="SUPFAM" id="SSF48264">
    <property type="entry name" value="Cytochrome P450"/>
    <property type="match status" value="1"/>
</dbReference>
<accession>A0A804J2T5</accession>
<dbReference type="PROSITE" id="PS00086">
    <property type="entry name" value="CYTOCHROME_P450"/>
    <property type="match status" value="1"/>
</dbReference>
<keyword evidence="5 6" id="KW-0349">Heme</keyword>
<dbReference type="EMBL" id="HG996470">
    <property type="protein sequence ID" value="CAG1838040.1"/>
    <property type="molecule type" value="Genomic_DNA"/>
</dbReference>
<dbReference type="EnsemblPlants" id="Ma05_t09880.1">
    <property type="protein sequence ID" value="Ma05_p09880.1"/>
    <property type="gene ID" value="Ma05_g09880"/>
</dbReference>
<keyword evidence="4 5" id="KW-0408">Iron</keyword>
<comment type="cofactor">
    <cofactor evidence="5">
        <name>heme</name>
        <dbReference type="ChEBI" id="CHEBI:30413"/>
    </cofactor>
</comment>
<dbReference type="GO" id="GO:0016705">
    <property type="term" value="F:oxidoreductase activity, acting on paired donors, with incorporation or reduction of molecular oxygen"/>
    <property type="evidence" value="ECO:0007669"/>
    <property type="project" value="InterPro"/>
</dbReference>
<evidence type="ECO:0000256" key="6">
    <source>
        <dbReference type="RuleBase" id="RU000461"/>
    </source>
</evidence>
<dbReference type="InterPro" id="IPR002401">
    <property type="entry name" value="Cyt_P450_E_grp-I"/>
</dbReference>
<comment type="similarity">
    <text evidence="1 6">Belongs to the cytochrome P450 family.</text>
</comment>
<dbReference type="PANTHER" id="PTHR24296">
    <property type="entry name" value="CYTOCHROME P450"/>
    <property type="match status" value="1"/>
</dbReference>
<dbReference type="InterPro" id="IPR001128">
    <property type="entry name" value="Cyt_P450"/>
</dbReference>
<sequence>MAWSWSLSFLFSAEILFSAACLLLFSSYIYRSRKNQLPVDWPVVGMLPGLLSRIHGVHEYGVEILTASNWTFMFKGPWFLGMDMLVTCDPANVNHAFVAKCSNYPKGKEFTEIFDMFGNSLINTDGEEWKMQRRMTHSLMSNQNFRYYELNTVRDKVEGALLPLLRGVAERGNAVDLQDVFLRLTFDVSCSLILGVDPGCLAEGFPVVPFAKALDDALEVIFFRHTVPMSVWKAMRWLGVGKERKMAVAQKVMNHFAASTIAKRKEKINGERSHKDGGHEEGEAAGDMLTVYMHQPNGKNRLEFDRFIEDNAIDLLLAGRDTTAAGLTWFFWLLTLHPEAEQKILEELKANWPRTDLHANAPFDRDGLGKLVYLHAALCESLRLYPPGAIQHKGVAEPDTLPSGEKVRPGTKLLFHLYSMARMEGIWGKDCAEFKPERWITETGELRHEPAHKFFAFNCGPRICLGKDMAFTIMKTVAVAMLRSFRFEVVKGHVVEPRLSIVLHMKNGLMMKVRKRERSW</sequence>
<feature type="binding site" description="axial binding residue" evidence="5">
    <location>
        <position position="464"/>
    </location>
    <ligand>
        <name>heme</name>
        <dbReference type="ChEBI" id="CHEBI:30413"/>
    </ligand>
    <ligandPart>
        <name>Fe</name>
        <dbReference type="ChEBI" id="CHEBI:18248"/>
    </ligandPart>
</feature>
<dbReference type="GO" id="GO:0005506">
    <property type="term" value="F:iron ion binding"/>
    <property type="evidence" value="ECO:0007669"/>
    <property type="project" value="InterPro"/>
</dbReference>
<feature type="transmembrane region" description="Helical" evidence="7">
    <location>
        <begin position="6"/>
        <end position="30"/>
    </location>
</feature>
<evidence type="ECO:0000256" key="2">
    <source>
        <dbReference type="ARBA" id="ARBA00022723"/>
    </source>
</evidence>
<evidence type="ECO:0000313" key="8">
    <source>
        <dbReference type="EMBL" id="CAG1838040.1"/>
    </source>
</evidence>
<proteinExistence type="inferred from homology"/>
<keyword evidence="10" id="KW-1185">Reference proteome</keyword>
<evidence type="ECO:0000256" key="7">
    <source>
        <dbReference type="SAM" id="Phobius"/>
    </source>
</evidence>
<protein>
    <submittedName>
        <fullName evidence="8">(wild Malaysian banana) hypothetical protein</fullName>
    </submittedName>
</protein>
<evidence type="ECO:0000313" key="10">
    <source>
        <dbReference type="Proteomes" id="UP000012960"/>
    </source>
</evidence>
<dbReference type="Proteomes" id="UP000012960">
    <property type="component" value="Unplaced"/>
</dbReference>
<keyword evidence="7" id="KW-0812">Transmembrane</keyword>
<dbReference type="OMA" id="MEVASWF"/>
<name>A0A804J2T5_MUSAM</name>
<organism evidence="9 10">
    <name type="scientific">Musa acuminata subsp. malaccensis</name>
    <name type="common">Wild banana</name>
    <name type="synonym">Musa malaccensis</name>
    <dbReference type="NCBI Taxonomy" id="214687"/>
    <lineage>
        <taxon>Eukaryota</taxon>
        <taxon>Viridiplantae</taxon>
        <taxon>Streptophyta</taxon>
        <taxon>Embryophyta</taxon>
        <taxon>Tracheophyta</taxon>
        <taxon>Spermatophyta</taxon>
        <taxon>Magnoliopsida</taxon>
        <taxon>Liliopsida</taxon>
        <taxon>Zingiberales</taxon>
        <taxon>Musaceae</taxon>
        <taxon>Musa</taxon>
    </lineage>
</organism>
<keyword evidence="2 5" id="KW-0479">Metal-binding</keyword>
<keyword evidence="3 6" id="KW-0560">Oxidoreductase</keyword>
<reference evidence="8" key="1">
    <citation type="submission" date="2021-03" db="EMBL/GenBank/DDBJ databases">
        <authorList>
            <consortium name="Genoscope - CEA"/>
            <person name="William W."/>
        </authorList>
    </citation>
    <scope>NUCLEOTIDE SEQUENCE</scope>
    <source>
        <strain evidence="8">Doubled-haploid Pahang</strain>
    </source>
</reference>
<dbReference type="OrthoDB" id="1470350at2759"/>
<dbReference type="GO" id="GO:0004497">
    <property type="term" value="F:monooxygenase activity"/>
    <property type="evidence" value="ECO:0007669"/>
    <property type="project" value="UniProtKB-KW"/>
</dbReference>
<dbReference type="PRINTS" id="PR00463">
    <property type="entry name" value="EP450I"/>
</dbReference>
<keyword evidence="6" id="KW-0503">Monooxygenase</keyword>
<dbReference type="GO" id="GO:0020037">
    <property type="term" value="F:heme binding"/>
    <property type="evidence" value="ECO:0007669"/>
    <property type="project" value="InterPro"/>
</dbReference>
<dbReference type="InParanoid" id="A0A804J2T5"/>
<evidence type="ECO:0000256" key="4">
    <source>
        <dbReference type="ARBA" id="ARBA00023004"/>
    </source>
</evidence>
<evidence type="ECO:0000313" key="9">
    <source>
        <dbReference type="EnsemblPlants" id="Ma05_p09880.1"/>
    </source>
</evidence>
<dbReference type="CDD" id="cd11064">
    <property type="entry name" value="CYP86A"/>
    <property type="match status" value="1"/>
</dbReference>
<evidence type="ECO:0000256" key="1">
    <source>
        <dbReference type="ARBA" id="ARBA00010617"/>
    </source>
</evidence>
<dbReference type="InterPro" id="IPR017972">
    <property type="entry name" value="Cyt_P450_CS"/>
</dbReference>
<keyword evidence="7" id="KW-0472">Membrane</keyword>
<dbReference type="Gene3D" id="1.10.630.10">
    <property type="entry name" value="Cytochrome P450"/>
    <property type="match status" value="1"/>
</dbReference>
<keyword evidence="7" id="KW-1133">Transmembrane helix</keyword>
<dbReference type="InterPro" id="IPR036396">
    <property type="entry name" value="Cyt_P450_sf"/>
</dbReference>
<reference evidence="9" key="2">
    <citation type="submission" date="2021-05" db="UniProtKB">
        <authorList>
            <consortium name="EnsemblPlants"/>
        </authorList>
    </citation>
    <scope>IDENTIFICATION</scope>
    <source>
        <strain evidence="9">subsp. malaccensis</strain>
    </source>
</reference>
<dbReference type="AlphaFoldDB" id="A0A804J2T5"/>
<dbReference type="Pfam" id="PF00067">
    <property type="entry name" value="p450"/>
    <property type="match status" value="1"/>
</dbReference>
<evidence type="ECO:0000256" key="5">
    <source>
        <dbReference type="PIRSR" id="PIRSR602401-1"/>
    </source>
</evidence>